<dbReference type="InterPro" id="IPR002504">
    <property type="entry name" value="NADK"/>
</dbReference>
<comment type="catalytic activity">
    <reaction evidence="5 6">
        <text>NAD(+) + ATP = ADP + NADP(+) + H(+)</text>
        <dbReference type="Rhea" id="RHEA:18629"/>
        <dbReference type="ChEBI" id="CHEBI:15378"/>
        <dbReference type="ChEBI" id="CHEBI:30616"/>
        <dbReference type="ChEBI" id="CHEBI:57540"/>
        <dbReference type="ChEBI" id="CHEBI:58349"/>
        <dbReference type="ChEBI" id="CHEBI:456216"/>
        <dbReference type="EC" id="2.7.1.23"/>
    </reaction>
</comment>
<evidence type="ECO:0000313" key="7">
    <source>
        <dbReference type="EMBL" id="OGK05686.1"/>
    </source>
</evidence>
<keyword evidence="6" id="KW-0067">ATP-binding</keyword>
<evidence type="ECO:0000256" key="2">
    <source>
        <dbReference type="ARBA" id="ARBA00022777"/>
    </source>
</evidence>
<dbReference type="GO" id="GO:0051287">
    <property type="term" value="F:NAD binding"/>
    <property type="evidence" value="ECO:0007669"/>
    <property type="project" value="UniProtKB-ARBA"/>
</dbReference>
<comment type="similarity">
    <text evidence="6">Belongs to the NAD kinase family.</text>
</comment>
<keyword evidence="6" id="KW-0963">Cytoplasm</keyword>
<evidence type="ECO:0000256" key="6">
    <source>
        <dbReference type="HAMAP-Rule" id="MF_00361"/>
    </source>
</evidence>
<gene>
    <name evidence="6" type="primary">nadK</name>
    <name evidence="7" type="ORF">A2519_03810</name>
</gene>
<comment type="function">
    <text evidence="6">Involved in the regulation of the intracellular balance of NAD and NADP, and is a key enzyme in the biosynthesis of NADP. Catalyzes specifically the phosphorylation on 2'-hydroxyl of the adenosine moiety of NAD to yield NADP.</text>
</comment>
<keyword evidence="4 6" id="KW-0520">NAD</keyword>
<reference evidence="7 8" key="1">
    <citation type="journal article" date="2016" name="Nat. Commun.">
        <title>Thousands of microbial genomes shed light on interconnected biogeochemical processes in an aquifer system.</title>
        <authorList>
            <person name="Anantharaman K."/>
            <person name="Brown C.T."/>
            <person name="Hug L.A."/>
            <person name="Sharon I."/>
            <person name="Castelle C.J."/>
            <person name="Probst A.J."/>
            <person name="Thomas B.C."/>
            <person name="Singh A."/>
            <person name="Wilkins M.J."/>
            <person name="Karaoz U."/>
            <person name="Brodie E.L."/>
            <person name="Williams K.H."/>
            <person name="Hubbard S.S."/>
            <person name="Banfield J.F."/>
        </authorList>
    </citation>
    <scope>NUCLEOTIDE SEQUENCE [LARGE SCALE GENOMIC DNA]</scope>
</reference>
<dbReference type="GO" id="GO:0046872">
    <property type="term" value="F:metal ion binding"/>
    <property type="evidence" value="ECO:0007669"/>
    <property type="project" value="UniProtKB-UniRule"/>
</dbReference>
<keyword evidence="1 6" id="KW-0808">Transferase</keyword>
<dbReference type="InterPro" id="IPR016064">
    <property type="entry name" value="NAD/diacylglycerol_kinase_sf"/>
</dbReference>
<sequence length="297" mass="32571">MKKLSNIGIIAFERSKEVRKLIAEIVSYSAFNSHTFYFNRGIFSLPAGPRVKTAEVKEFLKKIDVLVSVGGDGTFLSAARLVATSRIPLIGINMGRLGFLTDIAAASAVEQLSDILKGRYRSEKRIMFDVSLVRSGRVAARDICLNDVVIKGLGKLLNLSVFYGRELVSFYNSDGLIVATPTGSTAYSMASGGPIVYPSLNSVIITPICSHSLTQKPIVCSIVKPVTVKMHDEKTAMHLNIDGKKRLPLRCGDEVRITRSRHDTTLLAPKNVTYFQVLREKLLWGKAPNPKATARSS</sequence>
<dbReference type="PANTHER" id="PTHR20275:SF0">
    <property type="entry name" value="NAD KINASE"/>
    <property type="match status" value="1"/>
</dbReference>
<keyword evidence="3 6" id="KW-0521">NADP</keyword>
<dbReference type="SUPFAM" id="SSF111331">
    <property type="entry name" value="NAD kinase/diacylglycerol kinase-like"/>
    <property type="match status" value="1"/>
</dbReference>
<dbReference type="GO" id="GO:0006741">
    <property type="term" value="P:NADP+ biosynthetic process"/>
    <property type="evidence" value="ECO:0007669"/>
    <property type="project" value="UniProtKB-UniRule"/>
</dbReference>
<dbReference type="HAMAP" id="MF_00361">
    <property type="entry name" value="NAD_kinase"/>
    <property type="match status" value="1"/>
</dbReference>
<dbReference type="GO" id="GO:0019674">
    <property type="term" value="P:NAD+ metabolic process"/>
    <property type="evidence" value="ECO:0007669"/>
    <property type="project" value="InterPro"/>
</dbReference>
<evidence type="ECO:0000256" key="5">
    <source>
        <dbReference type="ARBA" id="ARBA00047925"/>
    </source>
</evidence>
<dbReference type="GO" id="GO:0005524">
    <property type="term" value="F:ATP binding"/>
    <property type="evidence" value="ECO:0007669"/>
    <property type="project" value="UniProtKB-KW"/>
</dbReference>
<dbReference type="Proteomes" id="UP000179243">
    <property type="component" value="Unassembled WGS sequence"/>
</dbReference>
<dbReference type="GO" id="GO:0005737">
    <property type="term" value="C:cytoplasm"/>
    <property type="evidence" value="ECO:0007669"/>
    <property type="project" value="UniProtKB-SubCell"/>
</dbReference>
<evidence type="ECO:0000256" key="1">
    <source>
        <dbReference type="ARBA" id="ARBA00022679"/>
    </source>
</evidence>
<feature type="active site" description="Proton acceptor" evidence="6">
    <location>
        <position position="72"/>
    </location>
</feature>
<name>A0A1F7FGU1_UNCRA</name>
<dbReference type="InterPro" id="IPR017437">
    <property type="entry name" value="ATP-NAD_kinase_PpnK-typ_C"/>
</dbReference>
<comment type="caution">
    <text evidence="7">The sequence shown here is derived from an EMBL/GenBank/DDBJ whole genome shotgun (WGS) entry which is preliminary data.</text>
</comment>
<keyword evidence="6" id="KW-0547">Nucleotide-binding</keyword>
<accession>A0A1F7FGU1</accession>
<comment type="caution">
    <text evidence="6">Lacks conserved residue(s) required for the propagation of feature annotation.</text>
</comment>
<dbReference type="InterPro" id="IPR017438">
    <property type="entry name" value="ATP-NAD_kinase_N"/>
</dbReference>
<evidence type="ECO:0000256" key="3">
    <source>
        <dbReference type="ARBA" id="ARBA00022857"/>
    </source>
</evidence>
<comment type="subcellular location">
    <subcellularLocation>
        <location evidence="6">Cytoplasm</location>
    </subcellularLocation>
</comment>
<organism evidence="7 8">
    <name type="scientific">Candidatus Raymondbacteria bacterium RIFOXYD12_FULL_49_13</name>
    <dbReference type="NCBI Taxonomy" id="1817890"/>
    <lineage>
        <taxon>Bacteria</taxon>
        <taxon>Raymondiibacteriota</taxon>
    </lineage>
</organism>
<evidence type="ECO:0000313" key="8">
    <source>
        <dbReference type="Proteomes" id="UP000179243"/>
    </source>
</evidence>
<feature type="binding site" evidence="6">
    <location>
        <begin position="72"/>
        <end position="73"/>
    </location>
    <ligand>
        <name>NAD(+)</name>
        <dbReference type="ChEBI" id="CHEBI:57540"/>
    </ligand>
</feature>
<protein>
    <recommendedName>
        <fullName evidence="6">NAD kinase</fullName>
        <ecNumber evidence="6">2.7.1.23</ecNumber>
    </recommendedName>
    <alternativeName>
        <fullName evidence="6">ATP-dependent NAD kinase</fullName>
    </alternativeName>
</protein>
<dbReference type="GO" id="GO:0003951">
    <property type="term" value="F:NAD+ kinase activity"/>
    <property type="evidence" value="ECO:0007669"/>
    <property type="project" value="UniProtKB-UniRule"/>
</dbReference>
<dbReference type="Pfam" id="PF20143">
    <property type="entry name" value="NAD_kinase_C"/>
    <property type="match status" value="1"/>
</dbReference>
<dbReference type="Gene3D" id="3.40.50.10330">
    <property type="entry name" value="Probable inorganic polyphosphate/atp-NAD kinase, domain 1"/>
    <property type="match status" value="1"/>
</dbReference>
<comment type="cofactor">
    <cofactor evidence="6">
        <name>a divalent metal cation</name>
        <dbReference type="ChEBI" id="CHEBI:60240"/>
    </cofactor>
</comment>
<dbReference type="AlphaFoldDB" id="A0A1F7FGU1"/>
<dbReference type="EMBL" id="MFYX01000050">
    <property type="protein sequence ID" value="OGK05686.1"/>
    <property type="molecule type" value="Genomic_DNA"/>
</dbReference>
<feature type="binding site" evidence="6">
    <location>
        <position position="174"/>
    </location>
    <ligand>
        <name>NAD(+)</name>
        <dbReference type="ChEBI" id="CHEBI:57540"/>
    </ligand>
</feature>
<proteinExistence type="inferred from homology"/>
<dbReference type="Pfam" id="PF01513">
    <property type="entry name" value="NAD_kinase"/>
    <property type="match status" value="1"/>
</dbReference>
<dbReference type="Gene3D" id="2.60.200.30">
    <property type="entry name" value="Probable inorganic polyphosphate/atp-NAD kinase, domain 2"/>
    <property type="match status" value="1"/>
</dbReference>
<dbReference type="PANTHER" id="PTHR20275">
    <property type="entry name" value="NAD KINASE"/>
    <property type="match status" value="1"/>
</dbReference>
<dbReference type="EC" id="2.7.1.23" evidence="6"/>
<keyword evidence="2 6" id="KW-0418">Kinase</keyword>
<evidence type="ECO:0000256" key="4">
    <source>
        <dbReference type="ARBA" id="ARBA00023027"/>
    </source>
</evidence>
<feature type="binding site" evidence="6">
    <location>
        <begin position="146"/>
        <end position="147"/>
    </location>
    <ligand>
        <name>NAD(+)</name>
        <dbReference type="ChEBI" id="CHEBI:57540"/>
    </ligand>
</feature>